<protein>
    <submittedName>
        <fullName evidence="2">Uncharacterized protein</fullName>
    </submittedName>
</protein>
<dbReference type="SUPFAM" id="SSF48695">
    <property type="entry name" value="Multiheme cytochromes"/>
    <property type="match status" value="1"/>
</dbReference>
<dbReference type="InterPro" id="IPR051829">
    <property type="entry name" value="Multiheme_Cytochr_ET"/>
</dbReference>
<reference evidence="2" key="1">
    <citation type="journal article" date="2020" name="mSystems">
        <title>Genome- and Community-Level Interaction Insights into Carbon Utilization and Element Cycling Functions of Hydrothermarchaeota in Hydrothermal Sediment.</title>
        <authorList>
            <person name="Zhou Z."/>
            <person name="Liu Y."/>
            <person name="Xu W."/>
            <person name="Pan J."/>
            <person name="Luo Z.H."/>
            <person name="Li M."/>
        </authorList>
    </citation>
    <scope>NUCLEOTIDE SEQUENCE [LARGE SCALE GENOMIC DNA]</scope>
    <source>
        <strain evidence="2">SpSt-587</strain>
    </source>
</reference>
<organism evidence="2">
    <name type="scientific">Archaeoglobus fulgidus</name>
    <dbReference type="NCBI Taxonomy" id="2234"/>
    <lineage>
        <taxon>Archaea</taxon>
        <taxon>Methanobacteriati</taxon>
        <taxon>Methanobacteriota</taxon>
        <taxon>Archaeoglobi</taxon>
        <taxon>Archaeoglobales</taxon>
        <taxon>Archaeoglobaceae</taxon>
        <taxon>Archaeoglobus</taxon>
    </lineage>
</organism>
<accession>A0A7J3M3G9</accession>
<dbReference type="AlphaFoldDB" id="A0A7J3M3G9"/>
<comment type="caution">
    <text evidence="2">The sequence shown here is derived from an EMBL/GenBank/DDBJ whole genome shotgun (WGS) entry which is preliminary data.</text>
</comment>
<gene>
    <name evidence="2" type="ORF">ENT52_05980</name>
</gene>
<sequence length="364" mass="41220">MKRSDFFFLGLAILGLLLLGCAQPSLEKKVDWAKNFETSLHYTRQGKITFYSAENGGVELLTNKPITSFDCIKCHAETKANGQKIDTATYVPDCYDCHVTPGDKVNDSICLGCHARQRTEIAVLKLSDVHRDRGMGCMDCHSKEDIMGDGKHYRTLVERDTAVRCESCHEFKSNPAHILHGDRVHCTACHQSTVISCYNCHLDSAEEHQKRAFRPIAGFQVLVNFKGKVYPANYMTAVYNNKTFVTFQPFYTHAIQKNAKDCKDCHGNANVKAYLETGRIVMTRWNESSKSLSSIQGVAPLPPDWKTAIYFDYLTYIGDPSNPVKPEPWNWTYIKNSSDLMQMCCAEPLTREQIEKLAKEFKLS</sequence>
<dbReference type="EMBL" id="DSYZ01000112">
    <property type="protein sequence ID" value="HGT83258.1"/>
    <property type="molecule type" value="Genomic_DNA"/>
</dbReference>
<dbReference type="PROSITE" id="PS51257">
    <property type="entry name" value="PROKAR_LIPOPROTEIN"/>
    <property type="match status" value="1"/>
</dbReference>
<evidence type="ECO:0000313" key="2">
    <source>
        <dbReference type="EMBL" id="HGT83258.1"/>
    </source>
</evidence>
<proteinExistence type="predicted"/>
<evidence type="ECO:0000256" key="1">
    <source>
        <dbReference type="ARBA" id="ARBA00022729"/>
    </source>
</evidence>
<dbReference type="InterPro" id="IPR036280">
    <property type="entry name" value="Multihaem_cyt_sf"/>
</dbReference>
<dbReference type="PANTHER" id="PTHR35038">
    <property type="entry name" value="DISSIMILATORY SULFITE REDUCTASE SIRA"/>
    <property type="match status" value="1"/>
</dbReference>
<dbReference type="Gene3D" id="3.90.10.10">
    <property type="entry name" value="Cytochrome C3"/>
    <property type="match status" value="1"/>
</dbReference>
<name>A0A7J3M3G9_ARCFL</name>
<keyword evidence="1" id="KW-0732">Signal</keyword>